<dbReference type="Pfam" id="PF13302">
    <property type="entry name" value="Acetyltransf_3"/>
    <property type="match status" value="1"/>
</dbReference>
<protein>
    <submittedName>
        <fullName evidence="2">GNAT family N-acetyltransferase</fullName>
    </submittedName>
</protein>
<gene>
    <name evidence="2" type="ORF">SNF14_13265</name>
</gene>
<proteinExistence type="predicted"/>
<reference evidence="2 3" key="1">
    <citation type="submission" date="2023-11" db="EMBL/GenBank/DDBJ databases">
        <title>Winogradskyella pelagius sp. nov., isolated from coastal sediment.</title>
        <authorList>
            <person name="Li F."/>
        </authorList>
    </citation>
    <scope>NUCLEOTIDE SEQUENCE [LARGE SCALE GENOMIC DNA]</scope>
    <source>
        <strain evidence="2 3">KCTC 23502</strain>
    </source>
</reference>
<accession>A0ABU5EPN5</accession>
<dbReference type="RefSeq" id="WP_320556660.1">
    <property type="nucleotide sequence ID" value="NZ_JAXDAE010000015.1"/>
</dbReference>
<feature type="domain" description="N-acetyltransferase" evidence="1">
    <location>
        <begin position="11"/>
        <end position="171"/>
    </location>
</feature>
<dbReference type="SUPFAM" id="SSF55729">
    <property type="entry name" value="Acyl-CoA N-acyltransferases (Nat)"/>
    <property type="match status" value="1"/>
</dbReference>
<dbReference type="Gene3D" id="3.40.630.30">
    <property type="match status" value="1"/>
</dbReference>
<evidence type="ECO:0000313" key="3">
    <source>
        <dbReference type="Proteomes" id="UP001285855"/>
    </source>
</evidence>
<organism evidence="2 3">
    <name type="scientific">Winogradskyella aquimaris</name>
    <dbReference type="NCBI Taxonomy" id="864074"/>
    <lineage>
        <taxon>Bacteria</taxon>
        <taxon>Pseudomonadati</taxon>
        <taxon>Bacteroidota</taxon>
        <taxon>Flavobacteriia</taxon>
        <taxon>Flavobacteriales</taxon>
        <taxon>Flavobacteriaceae</taxon>
        <taxon>Winogradskyella</taxon>
    </lineage>
</organism>
<evidence type="ECO:0000259" key="1">
    <source>
        <dbReference type="PROSITE" id="PS51186"/>
    </source>
</evidence>
<dbReference type="Proteomes" id="UP001285855">
    <property type="component" value="Unassembled WGS sequence"/>
</dbReference>
<sequence>MVKQLFETNRLRIIPITTNDASFALTLMNSPKWIQFIGDRNVRTLKDAKAYIKEKALPQYKTYGYGNNVVIRKSDNEKLGTCGVYHREDKNQPDLGFAFLPPYEGKGYAFEATSKLIEVMRDTFGLHELSAYTLEENSASRKLLERLNFELKGTGILPTTNEELLHYHRKL</sequence>
<dbReference type="InterPro" id="IPR051531">
    <property type="entry name" value="N-acetyltransferase"/>
</dbReference>
<evidence type="ECO:0000313" key="2">
    <source>
        <dbReference type="EMBL" id="MDY2588312.1"/>
    </source>
</evidence>
<dbReference type="InterPro" id="IPR016181">
    <property type="entry name" value="Acyl_CoA_acyltransferase"/>
</dbReference>
<name>A0ABU5EPN5_9FLAO</name>
<dbReference type="EMBL" id="JAXDAE010000015">
    <property type="protein sequence ID" value="MDY2588312.1"/>
    <property type="molecule type" value="Genomic_DNA"/>
</dbReference>
<keyword evidence="3" id="KW-1185">Reference proteome</keyword>
<dbReference type="PANTHER" id="PTHR43792">
    <property type="entry name" value="GNAT FAMILY, PUTATIVE (AFU_ORTHOLOGUE AFUA_3G00765)-RELATED-RELATED"/>
    <property type="match status" value="1"/>
</dbReference>
<dbReference type="InterPro" id="IPR000182">
    <property type="entry name" value="GNAT_dom"/>
</dbReference>
<dbReference type="PROSITE" id="PS51186">
    <property type="entry name" value="GNAT"/>
    <property type="match status" value="1"/>
</dbReference>
<dbReference type="PANTHER" id="PTHR43792:SF1">
    <property type="entry name" value="N-ACETYLTRANSFERASE DOMAIN-CONTAINING PROTEIN"/>
    <property type="match status" value="1"/>
</dbReference>
<comment type="caution">
    <text evidence="2">The sequence shown here is derived from an EMBL/GenBank/DDBJ whole genome shotgun (WGS) entry which is preliminary data.</text>
</comment>